<dbReference type="EMBL" id="JAAYEE010000172">
    <property type="protein sequence ID" value="NLW35792.1"/>
    <property type="molecule type" value="Genomic_DNA"/>
</dbReference>
<reference evidence="7" key="1">
    <citation type="journal article" date="2020" name="Biotechnol. Biofuels">
        <title>New insights from the biogas microbiome by comprehensive genome-resolved metagenomics of nearly 1600 species originating from multiple anaerobic digesters.</title>
        <authorList>
            <person name="Campanaro S."/>
            <person name="Treu L."/>
            <person name="Rodriguez-R L.M."/>
            <person name="Kovalovszki A."/>
            <person name="Ziels R.M."/>
            <person name="Maus I."/>
            <person name="Zhu X."/>
            <person name="Kougias P.G."/>
            <person name="Basile A."/>
            <person name="Luo G."/>
            <person name="Schluter A."/>
            <person name="Konstantinidis K.T."/>
            <person name="Angelidaki I."/>
        </authorList>
    </citation>
    <scope>NUCLEOTIDE SEQUENCE</scope>
    <source>
        <strain evidence="7">AS06rmzACSIP_7</strain>
    </source>
</reference>
<evidence type="ECO:0000256" key="3">
    <source>
        <dbReference type="ARBA" id="ARBA00023002"/>
    </source>
</evidence>
<comment type="caution">
    <text evidence="7">The sequence shown here is derived from an EMBL/GenBank/DDBJ whole genome shotgun (WGS) entry which is preliminary data.</text>
</comment>
<organism evidence="7 8">
    <name type="scientific">Syntrophorhabdus aromaticivorans</name>
    <dbReference type="NCBI Taxonomy" id="328301"/>
    <lineage>
        <taxon>Bacteria</taxon>
        <taxon>Pseudomonadati</taxon>
        <taxon>Thermodesulfobacteriota</taxon>
        <taxon>Syntrophorhabdia</taxon>
        <taxon>Syntrophorhabdales</taxon>
        <taxon>Syntrophorhabdaceae</taxon>
        <taxon>Syntrophorhabdus</taxon>
    </lineage>
</organism>
<evidence type="ECO:0000313" key="8">
    <source>
        <dbReference type="Proteomes" id="UP000777265"/>
    </source>
</evidence>
<dbReference type="InterPro" id="IPR051460">
    <property type="entry name" value="HdrC_iron-sulfur_subunit"/>
</dbReference>
<dbReference type="Gene3D" id="1.10.1060.10">
    <property type="entry name" value="Alpha-helical ferredoxin"/>
    <property type="match status" value="1"/>
</dbReference>
<dbReference type="PROSITE" id="PS00198">
    <property type="entry name" value="4FE4S_FER_1"/>
    <property type="match status" value="1"/>
</dbReference>
<feature type="domain" description="4Fe-4S ferredoxin-type" evidence="6">
    <location>
        <begin position="41"/>
        <end position="73"/>
    </location>
</feature>
<keyword evidence="4" id="KW-0408">Iron</keyword>
<dbReference type="PANTHER" id="PTHR43255:SF1">
    <property type="entry name" value="IRON-SULFUR-BINDING OXIDOREDUCTASE FADF-RELATED"/>
    <property type="match status" value="1"/>
</dbReference>
<dbReference type="AlphaFoldDB" id="A0A971S214"/>
<keyword evidence="5" id="KW-0411">Iron-sulfur</keyword>
<feature type="domain" description="4Fe-4S ferredoxin-type" evidence="6">
    <location>
        <begin position="2"/>
        <end position="32"/>
    </location>
</feature>
<evidence type="ECO:0000256" key="2">
    <source>
        <dbReference type="ARBA" id="ARBA00022723"/>
    </source>
</evidence>
<gene>
    <name evidence="7" type="ORF">GXY80_09975</name>
</gene>
<keyword evidence="2" id="KW-0479">Metal-binding</keyword>
<evidence type="ECO:0000259" key="6">
    <source>
        <dbReference type="PROSITE" id="PS51379"/>
    </source>
</evidence>
<dbReference type="InterPro" id="IPR017900">
    <property type="entry name" value="4Fe4S_Fe_S_CS"/>
</dbReference>
<dbReference type="Pfam" id="PF13187">
    <property type="entry name" value="Fer4_9"/>
    <property type="match status" value="1"/>
</dbReference>
<dbReference type="GO" id="GO:0046872">
    <property type="term" value="F:metal ion binding"/>
    <property type="evidence" value="ECO:0007669"/>
    <property type="project" value="UniProtKB-KW"/>
</dbReference>
<dbReference type="Pfam" id="PF02754">
    <property type="entry name" value="CCG"/>
    <property type="match status" value="2"/>
</dbReference>
<dbReference type="InterPro" id="IPR004017">
    <property type="entry name" value="Cys_rich_dom"/>
</dbReference>
<accession>A0A971S214</accession>
<proteinExistence type="predicted"/>
<dbReference type="InterPro" id="IPR009051">
    <property type="entry name" value="Helical_ferredxn"/>
</dbReference>
<dbReference type="GO" id="GO:0016491">
    <property type="term" value="F:oxidoreductase activity"/>
    <property type="evidence" value="ECO:0007669"/>
    <property type="project" value="UniProtKB-KW"/>
</dbReference>
<dbReference type="GO" id="GO:0005886">
    <property type="term" value="C:plasma membrane"/>
    <property type="evidence" value="ECO:0007669"/>
    <property type="project" value="TreeGrafter"/>
</dbReference>
<sequence>MLEQTVSRVLTCIQCGKCTGSCPESGKTPFNIRMLVRKQQFQSSIDEGIPWYCTSCGACTLRCPRDVKPSEVIIDIRSLLVEDGQIPLAIQKALENTFTQKNPWGRSRAKRAAWTENLDFKIPHVSETTEKRLLFVCCIQAYDPRCMVIPANVARILNQGGVEFGILGEEEACCGNEIRRIGEAGLVEELQEENKGNLEEYGVKEIVALSPHCMNALKKEYGDMGIKVSHYTEAVWDLINSGALAISKPFEKKVIYHDPCFLGKQNGIFDAPRNILGAIPGLMPLEFSRARETSLCCEGGGGRMFFEVETTYQRNAEVRVLEAVAKGADMITTACPFCVMTLEDPATEKGQAVRELSEILMEVL</sequence>
<dbReference type="InterPro" id="IPR017896">
    <property type="entry name" value="4Fe4S_Fe-S-bd"/>
</dbReference>
<reference evidence="7" key="2">
    <citation type="submission" date="2020-01" db="EMBL/GenBank/DDBJ databases">
        <authorList>
            <person name="Campanaro S."/>
        </authorList>
    </citation>
    <scope>NUCLEOTIDE SEQUENCE</scope>
    <source>
        <strain evidence="7">AS06rmzACSIP_7</strain>
    </source>
</reference>
<evidence type="ECO:0000313" key="7">
    <source>
        <dbReference type="EMBL" id="NLW35792.1"/>
    </source>
</evidence>
<evidence type="ECO:0000256" key="5">
    <source>
        <dbReference type="ARBA" id="ARBA00023014"/>
    </source>
</evidence>
<protein>
    <submittedName>
        <fullName evidence="7">(Fe-S)-binding protein</fullName>
    </submittedName>
</protein>
<dbReference type="PANTHER" id="PTHR43255">
    <property type="entry name" value="IRON-SULFUR-BINDING OXIDOREDUCTASE FADF-RELATED-RELATED"/>
    <property type="match status" value="1"/>
</dbReference>
<evidence type="ECO:0000256" key="4">
    <source>
        <dbReference type="ARBA" id="ARBA00023004"/>
    </source>
</evidence>
<dbReference type="PROSITE" id="PS51379">
    <property type="entry name" value="4FE4S_FER_2"/>
    <property type="match status" value="2"/>
</dbReference>
<keyword evidence="3" id="KW-0560">Oxidoreductase</keyword>
<dbReference type="Proteomes" id="UP000777265">
    <property type="component" value="Unassembled WGS sequence"/>
</dbReference>
<keyword evidence="1" id="KW-0004">4Fe-4S</keyword>
<dbReference type="SUPFAM" id="SSF46548">
    <property type="entry name" value="alpha-helical ferredoxin"/>
    <property type="match status" value="1"/>
</dbReference>
<name>A0A971S214_9BACT</name>
<evidence type="ECO:0000256" key="1">
    <source>
        <dbReference type="ARBA" id="ARBA00022485"/>
    </source>
</evidence>
<dbReference type="GO" id="GO:0051539">
    <property type="term" value="F:4 iron, 4 sulfur cluster binding"/>
    <property type="evidence" value="ECO:0007669"/>
    <property type="project" value="UniProtKB-KW"/>
</dbReference>